<organism evidence="3 4">
    <name type="scientific">Kitasatospora purpeofusca</name>
    <dbReference type="NCBI Taxonomy" id="67352"/>
    <lineage>
        <taxon>Bacteria</taxon>
        <taxon>Bacillati</taxon>
        <taxon>Actinomycetota</taxon>
        <taxon>Actinomycetes</taxon>
        <taxon>Kitasatosporales</taxon>
        <taxon>Streptomycetaceae</taxon>
        <taxon>Kitasatospora</taxon>
    </lineage>
</organism>
<evidence type="ECO:0000313" key="4">
    <source>
        <dbReference type="Proteomes" id="UP001432222"/>
    </source>
</evidence>
<dbReference type="EMBL" id="CP108110">
    <property type="protein sequence ID" value="WUQ83137.1"/>
    <property type="molecule type" value="Genomic_DNA"/>
</dbReference>
<proteinExistence type="inferred from homology"/>
<name>A0ABZ1TW17_9ACTN</name>
<dbReference type="InterPro" id="IPR001128">
    <property type="entry name" value="Cyt_P450"/>
</dbReference>
<dbReference type="PANTHER" id="PTHR46696">
    <property type="entry name" value="P450, PUTATIVE (EUROFUNG)-RELATED"/>
    <property type="match status" value="1"/>
</dbReference>
<dbReference type="Proteomes" id="UP001432222">
    <property type="component" value="Chromosome"/>
</dbReference>
<feature type="compositionally biased region" description="Low complexity" evidence="2">
    <location>
        <begin position="1"/>
        <end position="23"/>
    </location>
</feature>
<reference evidence="3" key="1">
    <citation type="submission" date="2022-10" db="EMBL/GenBank/DDBJ databases">
        <title>The complete genomes of actinobacterial strains from the NBC collection.</title>
        <authorList>
            <person name="Joergensen T.S."/>
            <person name="Alvarez Arevalo M."/>
            <person name="Sterndorff E.B."/>
            <person name="Faurdal D."/>
            <person name="Vuksanovic O."/>
            <person name="Mourched A.-S."/>
            <person name="Charusanti P."/>
            <person name="Shaw S."/>
            <person name="Blin K."/>
            <person name="Weber T."/>
        </authorList>
    </citation>
    <scope>NUCLEOTIDE SEQUENCE</scope>
    <source>
        <strain evidence="3">NBC_00222</strain>
    </source>
</reference>
<accession>A0ABZ1TW17</accession>
<feature type="region of interest" description="Disordered" evidence="2">
    <location>
        <begin position="1"/>
        <end position="45"/>
    </location>
</feature>
<dbReference type="PRINTS" id="PR00359">
    <property type="entry name" value="BP450"/>
</dbReference>
<dbReference type="SUPFAM" id="SSF48264">
    <property type="entry name" value="Cytochrome P450"/>
    <property type="match status" value="1"/>
</dbReference>
<dbReference type="Gene3D" id="1.10.630.10">
    <property type="entry name" value="Cytochrome P450"/>
    <property type="match status" value="1"/>
</dbReference>
<gene>
    <name evidence="3" type="ORF">OHA16_09210</name>
</gene>
<evidence type="ECO:0000256" key="2">
    <source>
        <dbReference type="SAM" id="MobiDB-lite"/>
    </source>
</evidence>
<protein>
    <submittedName>
        <fullName evidence="3">Cytochrome P450</fullName>
    </submittedName>
</protein>
<dbReference type="Pfam" id="PF00067">
    <property type="entry name" value="p450"/>
    <property type="match status" value="1"/>
</dbReference>
<dbReference type="PANTHER" id="PTHR46696:SF4">
    <property type="entry name" value="BIOTIN BIOSYNTHESIS CYTOCHROME P450"/>
    <property type="match status" value="1"/>
</dbReference>
<dbReference type="RefSeq" id="WP_328954170.1">
    <property type="nucleotide sequence ID" value="NZ_CP108110.1"/>
</dbReference>
<dbReference type="InterPro" id="IPR036396">
    <property type="entry name" value="Cyt_P450_sf"/>
</dbReference>
<sequence length="456" mass="49465">MGTTASDAGATRTSGATAGAAAGVRPGTDGGSGTAGVRPATAVDRPEGVDLADPAFWRLPAPARAAAFAELRRLPAPARFGAGPGRGDRRGFHALVRYADVVEASRTPGVFLSGPGVTTPEPARWVRLLFGDSMVNLDDPRHAQLRRIVSRAFTPRLLSRVEEDIRRVATELVDRVEHERPRDFVNAVAAELPFRVICDMMGIPAEIRRAILDQVNHASEHTGVARPLRERLRTPGRGLRALARMQGMVAALGRERRRRPADDLISALVTADVDGRRLTGRELGAFFSLLLVAGVETTRNALAHGLHLLTVHPGQRALLLGDLDRHLGGAVDEIVRHSAPIIQFRRTLAVDHRLGGPDGPLLRAGEKAVLYYGSANHDETVFADPEAFDITRTPNPHLGFGGGGPHYCLGAHLARQEMKVLYRELFTRFPEARSVGEPELAPSSFDHRVRSLRFTF</sequence>
<dbReference type="InterPro" id="IPR002397">
    <property type="entry name" value="Cyt_P450_B"/>
</dbReference>
<comment type="similarity">
    <text evidence="1">Belongs to the cytochrome P450 family.</text>
</comment>
<evidence type="ECO:0000256" key="1">
    <source>
        <dbReference type="ARBA" id="ARBA00010617"/>
    </source>
</evidence>
<keyword evidence="4" id="KW-1185">Reference proteome</keyword>
<evidence type="ECO:0000313" key="3">
    <source>
        <dbReference type="EMBL" id="WUQ83137.1"/>
    </source>
</evidence>